<organism evidence="1">
    <name type="scientific">marine metagenome</name>
    <dbReference type="NCBI Taxonomy" id="408172"/>
    <lineage>
        <taxon>unclassified sequences</taxon>
        <taxon>metagenomes</taxon>
        <taxon>ecological metagenomes</taxon>
    </lineage>
</organism>
<dbReference type="SUPFAM" id="SSF49452">
    <property type="entry name" value="Starch-binding domain-like"/>
    <property type="match status" value="1"/>
</dbReference>
<evidence type="ECO:0000313" key="1">
    <source>
        <dbReference type="EMBL" id="SVA35531.1"/>
    </source>
</evidence>
<dbReference type="EMBL" id="UINC01007884">
    <property type="protein sequence ID" value="SVA35531.1"/>
    <property type="molecule type" value="Genomic_DNA"/>
</dbReference>
<accession>A0A381V6B0</accession>
<dbReference type="InterPro" id="IPR013784">
    <property type="entry name" value="Carb-bd-like_fold"/>
</dbReference>
<dbReference type="Gene3D" id="2.60.40.1120">
    <property type="entry name" value="Carboxypeptidase-like, regulatory domain"/>
    <property type="match status" value="1"/>
</dbReference>
<proteinExistence type="predicted"/>
<dbReference type="Gene3D" id="2.60.40.420">
    <property type="entry name" value="Cupredoxins - blue copper proteins"/>
    <property type="match status" value="1"/>
</dbReference>
<dbReference type="GO" id="GO:0030246">
    <property type="term" value="F:carbohydrate binding"/>
    <property type="evidence" value="ECO:0007669"/>
    <property type="project" value="InterPro"/>
</dbReference>
<dbReference type="InterPro" id="IPR008972">
    <property type="entry name" value="Cupredoxin"/>
</dbReference>
<sequence>MTIAPGYQVVPLLAIVAGPLLWSGGKRIPEEARNRTGVIAGQITFASIPPDEFFSRKDAVIYLTGEGLQEAPGASGSSSASRLLDQIDYTFVPRVLPTVAGTELTFHNGDSELHNIHTYAKGRRANRMFNRGQPPASTFTSTFARPDSILVLCDIHSQMIAHILVLENHYYAMPEEDGSYSIGGIPPGRYQLTAWHEMFDRVSVPIEILSGETARVDVTFGSSGGQFEL</sequence>
<name>A0A381V6B0_9ZZZZ</name>
<gene>
    <name evidence="1" type="ORF">METZ01_LOCUS88385</name>
</gene>
<dbReference type="SUPFAM" id="SSF49503">
    <property type="entry name" value="Cupredoxins"/>
    <property type="match status" value="1"/>
</dbReference>
<protein>
    <recommendedName>
        <fullName evidence="2">Rhamnogalacturonan lyase domain-containing protein</fullName>
    </recommendedName>
</protein>
<dbReference type="AlphaFoldDB" id="A0A381V6B0"/>
<evidence type="ECO:0008006" key="2">
    <source>
        <dbReference type="Google" id="ProtNLM"/>
    </source>
</evidence>
<reference evidence="1" key="1">
    <citation type="submission" date="2018-05" db="EMBL/GenBank/DDBJ databases">
        <authorList>
            <person name="Lanie J.A."/>
            <person name="Ng W.-L."/>
            <person name="Kazmierczak K.M."/>
            <person name="Andrzejewski T.M."/>
            <person name="Davidsen T.M."/>
            <person name="Wayne K.J."/>
            <person name="Tettelin H."/>
            <person name="Glass J.I."/>
            <person name="Rusch D."/>
            <person name="Podicherti R."/>
            <person name="Tsui H.-C.T."/>
            <person name="Winkler M.E."/>
        </authorList>
    </citation>
    <scope>NUCLEOTIDE SEQUENCE</scope>
</reference>